<keyword evidence="3" id="KW-1185">Reference proteome</keyword>
<dbReference type="AlphaFoldDB" id="A0AAV8T6S0"/>
<protein>
    <submittedName>
        <fullName evidence="2">Uncharacterized protein</fullName>
    </submittedName>
</protein>
<gene>
    <name evidence="2" type="ORF">K2173_006740</name>
</gene>
<evidence type="ECO:0000313" key="3">
    <source>
        <dbReference type="Proteomes" id="UP001159364"/>
    </source>
</evidence>
<accession>A0AAV8T6S0</accession>
<keyword evidence="1" id="KW-0472">Membrane</keyword>
<sequence length="261" mass="29928">MSSFIFSFMKNCELHLENLCDIFTFNTKYGAIAATGTTIFVLAGVYIASAYIERAWRAKHEGHKMFTRSMSIGVLHGGKQALERLIDYHHARADAASINSAETQLRVQLREGHIDFSKLQSIVTKLEMGGKESVAVDLLSSELKRARSEGQPHEAYEFEMLLVEMYIYMGDTKKALECECLSHVEITDARRPLYKAVIHIIREESVHKAFEYWEEFKQIKAHFQSPEDSYDGKLITDFNEFKTIVKVLKNDILKIHGRITK</sequence>
<dbReference type="PANTHER" id="PTHR36350">
    <property type="entry name" value="TRANSMEMBRANE PROTEIN"/>
    <property type="match status" value="1"/>
</dbReference>
<evidence type="ECO:0000313" key="2">
    <source>
        <dbReference type="EMBL" id="KAJ8762076.1"/>
    </source>
</evidence>
<proteinExistence type="predicted"/>
<dbReference type="PANTHER" id="PTHR36350:SF3">
    <property type="entry name" value="TRANSMEMBRANE PROTEIN"/>
    <property type="match status" value="1"/>
</dbReference>
<keyword evidence="1" id="KW-0812">Transmembrane</keyword>
<dbReference type="EMBL" id="JAIWQS010000006">
    <property type="protein sequence ID" value="KAJ8762076.1"/>
    <property type="molecule type" value="Genomic_DNA"/>
</dbReference>
<reference evidence="2 3" key="1">
    <citation type="submission" date="2021-09" db="EMBL/GenBank/DDBJ databases">
        <title>Genomic insights and catalytic innovation underlie evolution of tropane alkaloids biosynthesis.</title>
        <authorList>
            <person name="Wang Y.-J."/>
            <person name="Tian T."/>
            <person name="Huang J.-P."/>
            <person name="Huang S.-X."/>
        </authorList>
    </citation>
    <scope>NUCLEOTIDE SEQUENCE [LARGE SCALE GENOMIC DNA]</scope>
    <source>
        <strain evidence="2">KIB-2018</strain>
        <tissue evidence="2">Leaf</tissue>
    </source>
</reference>
<feature type="transmembrane region" description="Helical" evidence="1">
    <location>
        <begin position="29"/>
        <end position="52"/>
    </location>
</feature>
<organism evidence="2 3">
    <name type="scientific">Erythroxylum novogranatense</name>
    <dbReference type="NCBI Taxonomy" id="1862640"/>
    <lineage>
        <taxon>Eukaryota</taxon>
        <taxon>Viridiplantae</taxon>
        <taxon>Streptophyta</taxon>
        <taxon>Embryophyta</taxon>
        <taxon>Tracheophyta</taxon>
        <taxon>Spermatophyta</taxon>
        <taxon>Magnoliopsida</taxon>
        <taxon>eudicotyledons</taxon>
        <taxon>Gunneridae</taxon>
        <taxon>Pentapetalae</taxon>
        <taxon>rosids</taxon>
        <taxon>fabids</taxon>
        <taxon>Malpighiales</taxon>
        <taxon>Erythroxylaceae</taxon>
        <taxon>Erythroxylum</taxon>
    </lineage>
</organism>
<evidence type="ECO:0000256" key="1">
    <source>
        <dbReference type="SAM" id="Phobius"/>
    </source>
</evidence>
<keyword evidence="1" id="KW-1133">Transmembrane helix</keyword>
<comment type="caution">
    <text evidence="2">The sequence shown here is derived from an EMBL/GenBank/DDBJ whole genome shotgun (WGS) entry which is preliminary data.</text>
</comment>
<name>A0AAV8T6S0_9ROSI</name>
<dbReference type="Proteomes" id="UP001159364">
    <property type="component" value="Linkage Group LG06"/>
</dbReference>